<organism evidence="2 3">
    <name type="scientific">Propionibacterium acidifaciens F0233</name>
    <dbReference type="NCBI Taxonomy" id="553198"/>
    <lineage>
        <taxon>Bacteria</taxon>
        <taxon>Bacillati</taxon>
        <taxon>Actinomycetota</taxon>
        <taxon>Actinomycetes</taxon>
        <taxon>Propionibacteriales</taxon>
        <taxon>Propionibacteriaceae</taxon>
        <taxon>Propionibacterium</taxon>
    </lineage>
</organism>
<feature type="compositionally biased region" description="Low complexity" evidence="1">
    <location>
        <begin position="37"/>
        <end position="47"/>
    </location>
</feature>
<accession>U2SC37</accession>
<dbReference type="AlphaFoldDB" id="U2SC37"/>
<proteinExistence type="predicted"/>
<evidence type="ECO:0000313" key="3">
    <source>
        <dbReference type="Proteomes" id="UP000017052"/>
    </source>
</evidence>
<protein>
    <submittedName>
        <fullName evidence="2">Uncharacterized protein</fullName>
    </submittedName>
</protein>
<gene>
    <name evidence="2" type="ORF">HMPREF0682_0153</name>
</gene>
<evidence type="ECO:0000313" key="2">
    <source>
        <dbReference type="EMBL" id="ERK63148.1"/>
    </source>
</evidence>
<keyword evidence="3" id="KW-1185">Reference proteome</keyword>
<feature type="region of interest" description="Disordered" evidence="1">
    <location>
        <begin position="1"/>
        <end position="81"/>
    </location>
</feature>
<dbReference type="EMBL" id="ACVN02000017">
    <property type="protein sequence ID" value="ERK63148.1"/>
    <property type="molecule type" value="Genomic_DNA"/>
</dbReference>
<evidence type="ECO:0000256" key="1">
    <source>
        <dbReference type="SAM" id="MobiDB-lite"/>
    </source>
</evidence>
<feature type="compositionally biased region" description="Basic residues" evidence="1">
    <location>
        <begin position="13"/>
        <end position="29"/>
    </location>
</feature>
<comment type="caution">
    <text evidence="2">The sequence shown here is derived from an EMBL/GenBank/DDBJ whole genome shotgun (WGS) entry which is preliminary data.</text>
</comment>
<dbReference type="Proteomes" id="UP000017052">
    <property type="component" value="Unassembled WGS sequence"/>
</dbReference>
<sequence>MHRPVPQAEQVRHGRPHALHLVGRGRRAARRVESEDAAGGPAGSASPLDGRGAGWMTTSPSIAWRASPASSASEPGNEARP</sequence>
<name>U2SC37_9ACTN</name>
<reference evidence="2" key="1">
    <citation type="submission" date="2013-08" db="EMBL/GenBank/DDBJ databases">
        <authorList>
            <person name="Durkin A.S."/>
            <person name="Haft D.R."/>
            <person name="McCorrison J."/>
            <person name="Torralba M."/>
            <person name="Gillis M."/>
            <person name="Haft D.H."/>
            <person name="Methe B."/>
            <person name="Sutton G."/>
            <person name="Nelson K.E."/>
        </authorList>
    </citation>
    <scope>NUCLEOTIDE SEQUENCE [LARGE SCALE GENOMIC DNA]</scope>
    <source>
        <strain evidence="2">F0233</strain>
    </source>
</reference>